<feature type="active site" description="Proton donor" evidence="5">
    <location>
        <position position="818"/>
    </location>
</feature>
<keyword evidence="8" id="KW-0812">Transmembrane</keyword>
<proteinExistence type="inferred from homology"/>
<dbReference type="SUPFAM" id="SSF75005">
    <property type="entry name" value="Arabinanase/levansucrase/invertase"/>
    <property type="match status" value="1"/>
</dbReference>
<dbReference type="GO" id="GO:0005975">
    <property type="term" value="P:carbohydrate metabolic process"/>
    <property type="evidence" value="ECO:0007669"/>
    <property type="project" value="InterPro"/>
</dbReference>
<dbReference type="OrthoDB" id="2214at2759"/>
<evidence type="ECO:0000259" key="9">
    <source>
        <dbReference type="PROSITE" id="PS51175"/>
    </source>
</evidence>
<dbReference type="Proteomes" id="UP000681722">
    <property type="component" value="Unassembled WGS sequence"/>
</dbReference>
<reference evidence="10" key="1">
    <citation type="submission" date="2021-02" db="EMBL/GenBank/DDBJ databases">
        <authorList>
            <person name="Nowell W R."/>
        </authorList>
    </citation>
    <scope>NUCLEOTIDE SEQUENCE</scope>
</reference>
<dbReference type="PANTHER" id="PTHR43817">
    <property type="entry name" value="GLYCOSYL HYDROLASE"/>
    <property type="match status" value="1"/>
</dbReference>
<dbReference type="CDD" id="cd18820">
    <property type="entry name" value="GH43_LbAraf43-like"/>
    <property type="match status" value="1"/>
</dbReference>
<feature type="region of interest" description="Disordered" evidence="7">
    <location>
        <begin position="916"/>
        <end position="943"/>
    </location>
</feature>
<keyword evidence="12" id="KW-1185">Reference proteome</keyword>
<dbReference type="Gene3D" id="2.115.10.20">
    <property type="entry name" value="Glycosyl hydrolase domain, family 43"/>
    <property type="match status" value="1"/>
</dbReference>
<feature type="site" description="Important for catalytic activity, responsible for pKa modulation of the active site Glu and correct orientation of both the proton donor and substrate" evidence="6">
    <location>
        <position position="755"/>
    </location>
</feature>
<keyword evidence="8" id="KW-0472">Membrane</keyword>
<evidence type="ECO:0000256" key="5">
    <source>
        <dbReference type="PIRSR" id="PIRSR606710-1"/>
    </source>
</evidence>
<dbReference type="InterPro" id="IPR007484">
    <property type="entry name" value="Peptidase_M28"/>
</dbReference>
<dbReference type="InterPro" id="IPR005084">
    <property type="entry name" value="CBM6"/>
</dbReference>
<evidence type="ECO:0000256" key="2">
    <source>
        <dbReference type="ARBA" id="ARBA00022729"/>
    </source>
</evidence>
<comment type="caution">
    <text evidence="10">The sequence shown here is derived from an EMBL/GenBank/DDBJ whole genome shotgun (WGS) entry which is preliminary data.</text>
</comment>
<accession>A0A814J2F5</accession>
<dbReference type="InterPro" id="IPR023296">
    <property type="entry name" value="Glyco_hydro_beta-prop_sf"/>
</dbReference>
<evidence type="ECO:0000256" key="8">
    <source>
        <dbReference type="SAM" id="Phobius"/>
    </source>
</evidence>
<dbReference type="Pfam" id="PF04389">
    <property type="entry name" value="Peptidase_M28"/>
    <property type="match status" value="1"/>
</dbReference>
<dbReference type="EMBL" id="CAJOBC010003847">
    <property type="protein sequence ID" value="CAF3803266.1"/>
    <property type="molecule type" value="Genomic_DNA"/>
</dbReference>
<gene>
    <name evidence="10" type="ORF">GPM918_LOCUS15352</name>
    <name evidence="11" type="ORF">SRO942_LOCUS15352</name>
</gene>
<evidence type="ECO:0000313" key="12">
    <source>
        <dbReference type="Proteomes" id="UP000663829"/>
    </source>
</evidence>
<evidence type="ECO:0000256" key="3">
    <source>
        <dbReference type="ARBA" id="ARBA00022801"/>
    </source>
</evidence>
<sequence length="1071" mass="123069">MNIPPAGPYVTWFIVCFLFNTVMKYWFWERYALLFSIAMDTGDDQHLPLYTGCKPVELELNIQRSQSPNTTDMYCDVNSNEIFIPKTLKLTAEIQIQYIIEQYLANDNNHTNNITIELWPTLGAFGFYTWVYARLIHNETHWIWIDSSLIELPESNTVDAPLNTSQYPEPYFPHLYLTSNETDYNLLFSDLLEFDSLYVKPLFGDCLWTTDEYVSTLKEKQLTKIHSGWLNVNDMGQFGNKIQQSGQHNICVLLPQPAQTNGKPYTLFVNININNSNKIEWPTNIYWYTVSSPTLNEIKNAEPKTNEWYNNLKFPLNFNDSWTKDMYQLSGAHLLEFPQTINKKLNLTRKSSIQSDNQLHDIIDYLIERYKQLNIKTERQIFTWRNITQENLIVYLPASGNSCNIKIKNQSIEPVIFIDHIDTAFEQDTFENSNYTKRQTTQGADDNVSGLVALLQSAQILQQTQLTACRDIWLVHLTGEEYPAASLGIIYFLVTSLLKPKQQIYTAVIVDMISHRVNHSDPIVQVNAADSKQSLLIAELTVNHIFQKIKTQLYTELKPELRQWSNPFAYLYNTDGVRFNEYGFTCILINEHINYHENFERDGYHDTQDTVNLIDFKYGQAVTQYAIATVAALAHSNFQDGADPWVYKHTNGWYYFTRTTGGNVVIWRSRTLTGIDAGESKIVWSTKGGTAACRDVWAPEIHFIQNKWYIYFAARPCENDMHRMFVLENVNGDPFNGDFLEKGQITDWTNKWAIDGTVLQNTNGQLYFIWSGWEGDQNVRQILYIAHMSNPWTIDSARVEIARPVHAWETNHSPYINEGPQVIIRNNQINLVYSASGSWTNDYSLGIITAKTDSDLLNPYSWRKRDYPIFQSANGLFGPGHHSFTKSKDDRQDWIVYHTARFSGSGWTRNVRTQPFTWNTDDTPNLGAPHGPNTLLTLPSGEPNRDRYEAESASLTNGPYSRFEVTASNGHKVGHIDLDNSLVEFSVQTATSGWYIIIVRTGNGSNGNALASHYLTINHNDRREIFVVNSGWNNWGTSTTRLWLNAGRSILGFTKGLNYAEIDALDIFLDL</sequence>
<dbReference type="Gene3D" id="3.40.630.10">
    <property type="entry name" value="Zn peptidases"/>
    <property type="match status" value="1"/>
</dbReference>
<dbReference type="InterPro" id="IPR008979">
    <property type="entry name" value="Galactose-bd-like_sf"/>
</dbReference>
<dbReference type="SUPFAM" id="SSF53187">
    <property type="entry name" value="Zn-dependent exopeptidases"/>
    <property type="match status" value="1"/>
</dbReference>
<evidence type="ECO:0000256" key="7">
    <source>
        <dbReference type="SAM" id="MobiDB-lite"/>
    </source>
</evidence>
<dbReference type="InterPro" id="IPR006710">
    <property type="entry name" value="Glyco_hydro_43"/>
</dbReference>
<name>A0A814J2F5_9BILA</name>
<dbReference type="PANTHER" id="PTHR43817:SF1">
    <property type="entry name" value="HYDROLASE, FAMILY 43, PUTATIVE (AFU_ORTHOLOGUE AFUA_3G01660)-RELATED"/>
    <property type="match status" value="1"/>
</dbReference>
<feature type="domain" description="CBM6" evidence="9">
    <location>
        <begin position="946"/>
        <end position="1068"/>
    </location>
</feature>
<dbReference type="Gene3D" id="2.60.120.260">
    <property type="entry name" value="Galactose-binding domain-like"/>
    <property type="match status" value="1"/>
</dbReference>
<keyword evidence="3" id="KW-0378">Hydrolase</keyword>
<evidence type="ECO:0000256" key="4">
    <source>
        <dbReference type="ARBA" id="ARBA00023295"/>
    </source>
</evidence>
<dbReference type="GO" id="GO:0004553">
    <property type="term" value="F:hydrolase activity, hydrolyzing O-glycosyl compounds"/>
    <property type="evidence" value="ECO:0007669"/>
    <property type="project" value="InterPro"/>
</dbReference>
<dbReference type="SUPFAM" id="SSF49785">
    <property type="entry name" value="Galactose-binding domain-like"/>
    <property type="match status" value="1"/>
</dbReference>
<dbReference type="GO" id="GO:0030246">
    <property type="term" value="F:carbohydrate binding"/>
    <property type="evidence" value="ECO:0007669"/>
    <property type="project" value="InterPro"/>
</dbReference>
<organism evidence="10 12">
    <name type="scientific">Didymodactylos carnosus</name>
    <dbReference type="NCBI Taxonomy" id="1234261"/>
    <lineage>
        <taxon>Eukaryota</taxon>
        <taxon>Metazoa</taxon>
        <taxon>Spiralia</taxon>
        <taxon>Gnathifera</taxon>
        <taxon>Rotifera</taxon>
        <taxon>Eurotatoria</taxon>
        <taxon>Bdelloidea</taxon>
        <taxon>Philodinida</taxon>
        <taxon>Philodinidae</taxon>
        <taxon>Didymodactylos</taxon>
    </lineage>
</organism>
<evidence type="ECO:0000256" key="1">
    <source>
        <dbReference type="ARBA" id="ARBA00009865"/>
    </source>
</evidence>
<dbReference type="EMBL" id="CAJNOQ010003847">
    <property type="protein sequence ID" value="CAF1032500.1"/>
    <property type="molecule type" value="Genomic_DNA"/>
</dbReference>
<dbReference type="AlphaFoldDB" id="A0A814J2F5"/>
<feature type="transmembrane region" description="Helical" evidence="8">
    <location>
        <begin position="6"/>
        <end position="27"/>
    </location>
</feature>
<keyword evidence="2" id="KW-0732">Signal</keyword>
<dbReference type="PROSITE" id="PS51175">
    <property type="entry name" value="CBM6"/>
    <property type="match status" value="1"/>
</dbReference>
<evidence type="ECO:0000256" key="6">
    <source>
        <dbReference type="PIRSR" id="PIRSR606710-2"/>
    </source>
</evidence>
<evidence type="ECO:0000313" key="10">
    <source>
        <dbReference type="EMBL" id="CAF1032500.1"/>
    </source>
</evidence>
<protein>
    <recommendedName>
        <fullName evidence="9">CBM6 domain-containing protein</fullName>
    </recommendedName>
</protein>
<dbReference type="Pfam" id="PF04616">
    <property type="entry name" value="Glyco_hydro_43"/>
    <property type="match status" value="1"/>
</dbReference>
<comment type="similarity">
    <text evidence="1">Belongs to the glycosyl hydrolase 43 family.</text>
</comment>
<feature type="active site" description="Proton acceptor" evidence="5">
    <location>
        <position position="643"/>
    </location>
</feature>
<keyword evidence="4" id="KW-0326">Glycosidase</keyword>
<keyword evidence="8" id="KW-1133">Transmembrane helix</keyword>
<dbReference type="Proteomes" id="UP000663829">
    <property type="component" value="Unassembled WGS sequence"/>
</dbReference>
<evidence type="ECO:0000313" key="11">
    <source>
        <dbReference type="EMBL" id="CAF3803266.1"/>
    </source>
</evidence>